<dbReference type="eggNOG" id="KOG3351">
    <property type="taxonomic scope" value="Eukaryota"/>
</dbReference>
<dbReference type="AlphaFoldDB" id="K8EQB3"/>
<dbReference type="OrthoDB" id="27911at2759"/>
<dbReference type="InterPro" id="IPR004821">
    <property type="entry name" value="Cyt_trans-like"/>
</dbReference>
<dbReference type="RefSeq" id="XP_007508512.1">
    <property type="nucleotide sequence ID" value="XM_007508450.1"/>
</dbReference>
<dbReference type="InterPro" id="IPR014729">
    <property type="entry name" value="Rossmann-like_a/b/a_fold"/>
</dbReference>
<dbReference type="Pfam" id="PF01467">
    <property type="entry name" value="CTP_transf_like"/>
    <property type="match status" value="1"/>
</dbReference>
<reference evidence="3 4" key="1">
    <citation type="submission" date="2011-10" db="EMBL/GenBank/DDBJ databases">
        <authorList>
            <person name="Genoscope - CEA"/>
        </authorList>
    </citation>
    <scope>NUCLEOTIDE SEQUENCE [LARGE SCALE GENOMIC DNA]</scope>
    <source>
        <strain evidence="3 4">RCC 1105</strain>
    </source>
</reference>
<feature type="compositionally biased region" description="Acidic residues" evidence="1">
    <location>
        <begin position="131"/>
        <end position="140"/>
    </location>
</feature>
<protein>
    <recommendedName>
        <fullName evidence="2">Cytidyltransferase-like domain-containing protein</fullName>
    </recommendedName>
</protein>
<dbReference type="KEGG" id="bpg:Bathy16g00800"/>
<dbReference type="PANTHER" id="PTHR10695">
    <property type="entry name" value="DEPHOSPHO-COA KINASE-RELATED"/>
    <property type="match status" value="1"/>
</dbReference>
<dbReference type="Gene3D" id="3.40.50.620">
    <property type="entry name" value="HUPs"/>
    <property type="match status" value="1"/>
</dbReference>
<evidence type="ECO:0000259" key="2">
    <source>
        <dbReference type="Pfam" id="PF01467"/>
    </source>
</evidence>
<dbReference type="GO" id="GO:0004140">
    <property type="term" value="F:dephospho-CoA kinase activity"/>
    <property type="evidence" value="ECO:0007669"/>
    <property type="project" value="TreeGrafter"/>
</dbReference>
<accession>K8EQB3</accession>
<dbReference type="GO" id="GO:0015937">
    <property type="term" value="P:coenzyme A biosynthetic process"/>
    <property type="evidence" value="ECO:0007669"/>
    <property type="project" value="TreeGrafter"/>
</dbReference>
<dbReference type="SUPFAM" id="SSF52374">
    <property type="entry name" value="Nucleotidylyl transferase"/>
    <property type="match status" value="1"/>
</dbReference>
<keyword evidence="4" id="KW-1185">Reference proteome</keyword>
<gene>
    <name evidence="3" type="ordered locus">Bathy16g00800</name>
</gene>
<dbReference type="PANTHER" id="PTHR10695:SF46">
    <property type="entry name" value="BIFUNCTIONAL COENZYME A SYNTHASE-RELATED"/>
    <property type="match status" value="1"/>
</dbReference>
<name>K8EQB3_9CHLO</name>
<dbReference type="Proteomes" id="UP000198341">
    <property type="component" value="Chromosome 16"/>
</dbReference>
<feature type="domain" description="Cytidyltransferase-like" evidence="2">
    <location>
        <begin position="165"/>
        <end position="310"/>
    </location>
</feature>
<dbReference type="NCBIfam" id="NF001985">
    <property type="entry name" value="PRK00777.1"/>
    <property type="match status" value="1"/>
</dbReference>
<organism evidence="3 4">
    <name type="scientific">Bathycoccus prasinos</name>
    <dbReference type="NCBI Taxonomy" id="41875"/>
    <lineage>
        <taxon>Eukaryota</taxon>
        <taxon>Viridiplantae</taxon>
        <taxon>Chlorophyta</taxon>
        <taxon>Mamiellophyceae</taxon>
        <taxon>Mamiellales</taxon>
        <taxon>Bathycoccaceae</taxon>
        <taxon>Bathycoccus</taxon>
    </lineage>
</organism>
<evidence type="ECO:0000313" key="4">
    <source>
        <dbReference type="Proteomes" id="UP000198341"/>
    </source>
</evidence>
<feature type="compositionally biased region" description="Basic and acidic residues" evidence="1">
    <location>
        <begin position="1"/>
        <end position="14"/>
    </location>
</feature>
<dbReference type="STRING" id="41875.K8EQB3"/>
<evidence type="ECO:0000256" key="1">
    <source>
        <dbReference type="SAM" id="MobiDB-lite"/>
    </source>
</evidence>
<proteinExistence type="predicted"/>
<dbReference type="EMBL" id="FO082263">
    <property type="protein sequence ID" value="CCO20129.1"/>
    <property type="molecule type" value="Genomic_DNA"/>
</dbReference>
<feature type="region of interest" description="Disordered" evidence="1">
    <location>
        <begin position="127"/>
        <end position="146"/>
    </location>
</feature>
<dbReference type="GeneID" id="19011355"/>
<evidence type="ECO:0000313" key="3">
    <source>
        <dbReference type="EMBL" id="CCO20129.1"/>
    </source>
</evidence>
<feature type="region of interest" description="Disordered" evidence="1">
    <location>
        <begin position="1"/>
        <end position="24"/>
    </location>
</feature>
<sequence>MTFTSEREGEKEKNTNNGEEEEEIPSVVTIHVPQQQQYASVREEIEAKVPFVTRRSRSIRINFKFDGLIKDKRECNINTDGALISSLYANVDVLPILEMIYDSIAREEATCAKDAIVVLRDSPYWDGERRDDDDDDDDYDISGAKRGEEKTQRNAFTKRFDNVCVGGTFDHAHAGHRWLLAAAVAVTEKRLDVGITGEALLENKKYKEYLQPYERREQFCKDFVKAAAPVGLQVNFGPLDENWPIAATREDVNALVVSEETVQGAEKINEERKKRGFKPLELIVLDVLGKETSSENGDFESKLSSTRLRELEHIEKRTREKDE</sequence>